<proteinExistence type="predicted"/>
<evidence type="ECO:0000313" key="2">
    <source>
        <dbReference type="Proteomes" id="UP001432062"/>
    </source>
</evidence>
<dbReference type="Gene3D" id="1.10.260.40">
    <property type="entry name" value="lambda repressor-like DNA-binding domains"/>
    <property type="match status" value="1"/>
</dbReference>
<dbReference type="RefSeq" id="WP_327099147.1">
    <property type="nucleotide sequence ID" value="NZ_CP109149.1"/>
</dbReference>
<dbReference type="Proteomes" id="UP001432062">
    <property type="component" value="Chromosome"/>
</dbReference>
<keyword evidence="2" id="KW-1185">Reference proteome</keyword>
<protein>
    <submittedName>
        <fullName evidence="1">Uncharacterized protein</fullName>
    </submittedName>
</protein>
<reference evidence="1" key="1">
    <citation type="submission" date="2022-10" db="EMBL/GenBank/DDBJ databases">
        <title>The complete genomes of actinobacterial strains from the NBC collection.</title>
        <authorList>
            <person name="Joergensen T.S."/>
            <person name="Alvarez Arevalo M."/>
            <person name="Sterndorff E.B."/>
            <person name="Faurdal D."/>
            <person name="Vuksanovic O."/>
            <person name="Mourched A.-S."/>
            <person name="Charusanti P."/>
            <person name="Shaw S."/>
            <person name="Blin K."/>
            <person name="Weber T."/>
        </authorList>
    </citation>
    <scope>NUCLEOTIDE SEQUENCE</scope>
    <source>
        <strain evidence="1">NBC_01482</strain>
    </source>
</reference>
<accession>A0ABZ1YRK5</accession>
<organism evidence="1 2">
    <name type="scientific">Nocardia vinacea</name>
    <dbReference type="NCBI Taxonomy" id="96468"/>
    <lineage>
        <taxon>Bacteria</taxon>
        <taxon>Bacillati</taxon>
        <taxon>Actinomycetota</taxon>
        <taxon>Actinomycetes</taxon>
        <taxon>Mycobacteriales</taxon>
        <taxon>Nocardiaceae</taxon>
        <taxon>Nocardia</taxon>
    </lineage>
</organism>
<dbReference type="InterPro" id="IPR010982">
    <property type="entry name" value="Lambda_DNA-bd_dom_sf"/>
</dbReference>
<name>A0ABZ1YRK5_9NOCA</name>
<gene>
    <name evidence="1" type="ORF">OG563_43555</name>
</gene>
<sequence length="72" mass="7956">MDEAASTLASRSTHLFDVVRRPDGREFSNEEVATAIARHQGVKLSGSYVGYSDVINCFERWERLPGGPSGDR</sequence>
<evidence type="ECO:0000313" key="1">
    <source>
        <dbReference type="EMBL" id="WUV45884.1"/>
    </source>
</evidence>
<dbReference type="EMBL" id="CP109441">
    <property type="protein sequence ID" value="WUV45884.1"/>
    <property type="molecule type" value="Genomic_DNA"/>
</dbReference>